<evidence type="ECO:0000313" key="2">
    <source>
        <dbReference type="EMBL" id="PIP30187.1"/>
    </source>
</evidence>
<dbReference type="EMBL" id="PCRZ01000001">
    <property type="protein sequence ID" value="PIP30187.1"/>
    <property type="molecule type" value="Genomic_DNA"/>
</dbReference>
<keyword evidence="1" id="KW-1133">Transmembrane helix</keyword>
<reference evidence="2 3" key="1">
    <citation type="submission" date="2017-09" db="EMBL/GenBank/DDBJ databases">
        <title>Depth-based differentiation of microbial function through sediment-hosted aquifers and enrichment of novel symbionts in the deep terrestrial subsurface.</title>
        <authorList>
            <person name="Probst A.J."/>
            <person name="Ladd B."/>
            <person name="Jarett J.K."/>
            <person name="Geller-Mcgrath D.E."/>
            <person name="Sieber C.M."/>
            <person name="Emerson J.B."/>
            <person name="Anantharaman K."/>
            <person name="Thomas B.C."/>
            <person name="Malmstrom R."/>
            <person name="Stieglmeier M."/>
            <person name="Klingl A."/>
            <person name="Woyke T."/>
            <person name="Ryan C.M."/>
            <person name="Banfield J.F."/>
        </authorList>
    </citation>
    <scope>NUCLEOTIDE SEQUENCE [LARGE SCALE GENOMIC DNA]</scope>
    <source>
        <strain evidence="2">CG23_combo_of_CG06-09_8_20_14_all_54_14</strain>
    </source>
</reference>
<gene>
    <name evidence="2" type="ORF">COX26_00070</name>
</gene>
<organism evidence="2 3">
    <name type="scientific">Candidatus Jorgensenbacteria bacterium CG23_combo_of_CG06-09_8_20_14_all_54_14</name>
    <dbReference type="NCBI Taxonomy" id="1974595"/>
    <lineage>
        <taxon>Bacteria</taxon>
        <taxon>Candidatus Joergenseniibacteriota</taxon>
    </lineage>
</organism>
<comment type="caution">
    <text evidence="2">The sequence shown here is derived from an EMBL/GenBank/DDBJ whole genome shotgun (WGS) entry which is preliminary data.</text>
</comment>
<keyword evidence="1" id="KW-0472">Membrane</keyword>
<keyword evidence="1" id="KW-0812">Transmembrane</keyword>
<sequence length="147" mass="16200">MVADESSEAKISSVPRWAWMILILTVSVLVAVGISLLMGDSKGKEAGGQSQAQATCSPQRFELNEPGEWVLTVTNVDTVTWKPATYKLWANKPYRVMSSDPETGKRLEAKMPKTAMYWYGARADFGVGHLWMAAIDSGTVVMVQRVM</sequence>
<evidence type="ECO:0000256" key="1">
    <source>
        <dbReference type="SAM" id="Phobius"/>
    </source>
</evidence>
<name>A0A2G9ZAL0_9BACT</name>
<proteinExistence type="predicted"/>
<dbReference type="Proteomes" id="UP000228812">
    <property type="component" value="Unassembled WGS sequence"/>
</dbReference>
<evidence type="ECO:0000313" key="3">
    <source>
        <dbReference type="Proteomes" id="UP000228812"/>
    </source>
</evidence>
<protein>
    <submittedName>
        <fullName evidence="2">Uncharacterized protein</fullName>
    </submittedName>
</protein>
<accession>A0A2G9ZAL0</accession>
<feature type="transmembrane region" description="Helical" evidence="1">
    <location>
        <begin position="17"/>
        <end position="37"/>
    </location>
</feature>
<dbReference type="AlphaFoldDB" id="A0A2G9ZAL0"/>